<dbReference type="Proteomes" id="UP000625780">
    <property type="component" value="Unassembled WGS sequence"/>
</dbReference>
<evidence type="ECO:0000313" key="1">
    <source>
        <dbReference type="EMBL" id="GGD40804.1"/>
    </source>
</evidence>
<evidence type="ECO:0000313" key="2">
    <source>
        <dbReference type="Proteomes" id="UP000625780"/>
    </source>
</evidence>
<gene>
    <name evidence="1" type="ORF">GCM10011361_04920</name>
</gene>
<name>A0ABQ1QT15_9FLAO</name>
<accession>A0ABQ1QT15</accession>
<proteinExistence type="predicted"/>
<sequence>MFVFVIPVKSSVVSNDWALFSKLLERTLRSVVGQTNPNFKVIISCHEIPTLDYSSDKLIFHQVSFPSPVLDGLSAEEKNRTREDDKARKILEGLSVAMKFDPEYVMVLDSDDCVHKNLVERTLNSGRDVPGWYMKQGYIYRESANIAFQNLQNFHTLCGSSIIVKPRYLKAFISEEPLKYYHHEKIRITDQADLLPFPYPAVVYSIGNGENHLMTVQQAKAYNAKYRMFSKEYFKSLIRKLRKYRPRLLTRSFRKNYGLYKINRT</sequence>
<dbReference type="SUPFAM" id="SSF53448">
    <property type="entry name" value="Nucleotide-diphospho-sugar transferases"/>
    <property type="match status" value="1"/>
</dbReference>
<dbReference type="Gene3D" id="3.90.550.10">
    <property type="entry name" value="Spore Coat Polysaccharide Biosynthesis Protein SpsA, Chain A"/>
    <property type="match status" value="1"/>
</dbReference>
<dbReference type="EMBL" id="BMFH01000001">
    <property type="protein sequence ID" value="GGD40804.1"/>
    <property type="molecule type" value="Genomic_DNA"/>
</dbReference>
<protein>
    <recommendedName>
        <fullName evidence="3">Glycosyltransferase family 2 protein</fullName>
    </recommendedName>
</protein>
<dbReference type="RefSeq" id="WP_188369119.1">
    <property type="nucleotide sequence ID" value="NZ_BMFH01000001.1"/>
</dbReference>
<evidence type="ECO:0008006" key="3">
    <source>
        <dbReference type="Google" id="ProtNLM"/>
    </source>
</evidence>
<keyword evidence="2" id="KW-1185">Reference proteome</keyword>
<comment type="caution">
    <text evidence="1">The sequence shown here is derived from an EMBL/GenBank/DDBJ whole genome shotgun (WGS) entry which is preliminary data.</text>
</comment>
<organism evidence="1 2">
    <name type="scientific">Muriicola marianensis</name>
    <dbReference type="NCBI Taxonomy" id="1324801"/>
    <lineage>
        <taxon>Bacteria</taxon>
        <taxon>Pseudomonadati</taxon>
        <taxon>Bacteroidota</taxon>
        <taxon>Flavobacteriia</taxon>
        <taxon>Flavobacteriales</taxon>
        <taxon>Flavobacteriaceae</taxon>
        <taxon>Muriicola</taxon>
    </lineage>
</organism>
<dbReference type="CDD" id="cd00761">
    <property type="entry name" value="Glyco_tranf_GTA_type"/>
    <property type="match status" value="1"/>
</dbReference>
<dbReference type="InterPro" id="IPR029044">
    <property type="entry name" value="Nucleotide-diphossugar_trans"/>
</dbReference>
<reference evidence="2" key="1">
    <citation type="journal article" date="2019" name="Int. J. Syst. Evol. Microbiol.">
        <title>The Global Catalogue of Microorganisms (GCM) 10K type strain sequencing project: providing services to taxonomists for standard genome sequencing and annotation.</title>
        <authorList>
            <consortium name="The Broad Institute Genomics Platform"/>
            <consortium name="The Broad Institute Genome Sequencing Center for Infectious Disease"/>
            <person name="Wu L."/>
            <person name="Ma J."/>
        </authorList>
    </citation>
    <scope>NUCLEOTIDE SEQUENCE [LARGE SCALE GENOMIC DNA]</scope>
    <source>
        <strain evidence="2">CGMCC 1.12606</strain>
    </source>
</reference>